<sequence length="400" mass="44944">MVTNNEILEQLQKYRYLDLKYETGNIFGSMCTKPHPMTLEIIKMFYETNLGDPGLFKGTKMLEEESISIIGKLLNNPEAFGYIISGGTEANITAMRLFNNMSKSNVNSTNNTDKIVKSSNIIIPETAHFSFDKSKDMMNLNLIRPPLTEYYTSDVKWIKDYVEDTISKKGENYVSGIVGIAGCTELGTIDNINELSKIGYENGIPLHVDAAFGGFVIPFLEDKYKLKNYNYDFDFKLEGVTTITIDPHKMGLSPISAGGIIFRNKNYKTYLDIEAPYLTETLQATILGTRTGVGAATTWGLLNLLGKEGYAKITNECMEKTAYLTRKLKENGFETVIEPVLNIVAIKDENAKETCNKLKEKGIYVSVCRCTNALRIVIMPHLEFEHLDNLINNLCDVNKK</sequence>
<dbReference type="InterPro" id="IPR020931">
    <property type="entry name" value="MfnA"/>
</dbReference>
<dbReference type="PANTHER" id="PTHR42735">
    <property type="match status" value="1"/>
</dbReference>
<dbReference type="Proteomes" id="UP001140258">
    <property type="component" value="Unassembled WGS sequence"/>
</dbReference>
<evidence type="ECO:0000256" key="3">
    <source>
        <dbReference type="ARBA" id="ARBA00022898"/>
    </source>
</evidence>
<keyword evidence="2 6" id="KW-0210">Decarboxylase</keyword>
<evidence type="ECO:0000256" key="4">
    <source>
        <dbReference type="ARBA" id="ARBA00023239"/>
    </source>
</evidence>
<dbReference type="InterPro" id="IPR002129">
    <property type="entry name" value="PyrdxlP-dep_de-COase"/>
</dbReference>
<comment type="catalytic activity">
    <reaction evidence="6">
        <text>L-aspartate + H(+) = beta-alanine + CO2</text>
        <dbReference type="Rhea" id="RHEA:19497"/>
        <dbReference type="ChEBI" id="CHEBI:15378"/>
        <dbReference type="ChEBI" id="CHEBI:16526"/>
        <dbReference type="ChEBI" id="CHEBI:29991"/>
        <dbReference type="ChEBI" id="CHEBI:57966"/>
        <dbReference type="EC" id="4.1.1.11"/>
    </reaction>
</comment>
<comment type="similarity">
    <text evidence="5">Belongs to the group II decarboxylase family. Sphingosine-1-phosphate lyase subfamily.</text>
</comment>
<dbReference type="Pfam" id="PF00282">
    <property type="entry name" value="Pyridoxal_deC"/>
    <property type="match status" value="1"/>
</dbReference>
<evidence type="ECO:0000256" key="6">
    <source>
        <dbReference type="HAMAP-Rule" id="MF_01610"/>
    </source>
</evidence>
<dbReference type="InterPro" id="IPR015422">
    <property type="entry name" value="PyrdxlP-dep_Trfase_small"/>
</dbReference>
<dbReference type="Gene3D" id="3.40.640.10">
    <property type="entry name" value="Type I PLP-dependent aspartate aminotransferase-like (Major domain)"/>
    <property type="match status" value="1"/>
</dbReference>
<comment type="function">
    <text evidence="6">Catalyzes the decarboxylation of L-tyrosine to produce tyramine for methanofuran biosynthesis. Can also catalyze the decarboxylation of L-aspartate to produce beta-alanine for coenzyme A (CoA) biosynthesis.</text>
</comment>
<dbReference type="PANTHER" id="PTHR42735:SF6">
    <property type="entry name" value="SPHINGOSINE-1-PHOSPHATE LYASE 1"/>
    <property type="match status" value="1"/>
</dbReference>
<dbReference type="InterPro" id="IPR015424">
    <property type="entry name" value="PyrdxlP-dep_Trfase"/>
</dbReference>
<evidence type="ECO:0000256" key="5">
    <source>
        <dbReference type="ARBA" id="ARBA00038302"/>
    </source>
</evidence>
<evidence type="ECO:0000313" key="7">
    <source>
        <dbReference type="EMBL" id="MCS3921364.1"/>
    </source>
</evidence>
<dbReference type="Gene3D" id="3.90.1150.10">
    <property type="entry name" value="Aspartate Aminotransferase, domain 1"/>
    <property type="match status" value="1"/>
</dbReference>
<dbReference type="InterPro" id="IPR050477">
    <property type="entry name" value="GrpII_AminoAcid_Decarb"/>
</dbReference>
<dbReference type="EMBL" id="JANUCQ010000001">
    <property type="protein sequence ID" value="MCS3921364.1"/>
    <property type="molecule type" value="Genomic_DNA"/>
</dbReference>
<reference evidence="7" key="1">
    <citation type="submission" date="2022-08" db="EMBL/GenBank/DDBJ databases">
        <title>Genomic Encyclopedia of Type Strains, Phase V (KMG-V): Genome sequencing to study the core and pangenomes of soil and plant-associated prokaryotes.</title>
        <authorList>
            <person name="Whitman W."/>
        </authorList>
    </citation>
    <scope>NUCLEOTIDE SEQUENCE</scope>
    <source>
        <strain evidence="7">PS</strain>
    </source>
</reference>
<feature type="modified residue" description="N6-(pyridoxal phosphate)lysine" evidence="6">
    <location>
        <position position="249"/>
    </location>
</feature>
<organism evidence="7 8">
    <name type="scientific">Methanococcus voltae PS</name>
    <dbReference type="NCBI Taxonomy" id="523842"/>
    <lineage>
        <taxon>Archaea</taxon>
        <taxon>Methanobacteriati</taxon>
        <taxon>Methanobacteriota</taxon>
        <taxon>Methanomada group</taxon>
        <taxon>Methanococci</taxon>
        <taxon>Methanococcales</taxon>
        <taxon>Methanococcaceae</taxon>
        <taxon>Methanococcus</taxon>
    </lineage>
</organism>
<dbReference type="SUPFAM" id="SSF53383">
    <property type="entry name" value="PLP-dependent transferases"/>
    <property type="match status" value="1"/>
</dbReference>
<dbReference type="GO" id="GO:0004837">
    <property type="term" value="F:tyrosine decarboxylase activity"/>
    <property type="evidence" value="ECO:0007669"/>
    <property type="project" value="UniProtKB-EC"/>
</dbReference>
<keyword evidence="8" id="KW-1185">Reference proteome</keyword>
<comment type="pathway">
    <text evidence="6">Cofactor biosynthesis; methanofuran biosynthesis.</text>
</comment>
<proteinExistence type="inferred from homology"/>
<dbReference type="EC" id="4.1.1.11" evidence="6"/>
<comment type="catalytic activity">
    <reaction evidence="6">
        <text>L-tyrosine + H(+) = tyramine + CO2</text>
        <dbReference type="Rhea" id="RHEA:14345"/>
        <dbReference type="ChEBI" id="CHEBI:15378"/>
        <dbReference type="ChEBI" id="CHEBI:16526"/>
        <dbReference type="ChEBI" id="CHEBI:58315"/>
        <dbReference type="ChEBI" id="CHEBI:327995"/>
        <dbReference type="EC" id="4.1.1.25"/>
    </reaction>
</comment>
<dbReference type="HAMAP" id="MF_01610">
    <property type="entry name" value="MfnA_decarbox"/>
    <property type="match status" value="1"/>
</dbReference>
<keyword evidence="3 6" id="KW-0663">Pyridoxal phosphate</keyword>
<protein>
    <recommendedName>
        <fullName evidence="6">Probable L-tyrosine/L-aspartate decarboxylase</fullName>
        <shortName evidence="6">TDC/ADC</shortName>
        <ecNumber evidence="6">4.1.1.11</ecNumber>
        <ecNumber evidence="6">4.1.1.25</ecNumber>
    </recommendedName>
</protein>
<comment type="cofactor">
    <cofactor evidence="1 6">
        <name>pyridoxal 5'-phosphate</name>
        <dbReference type="ChEBI" id="CHEBI:597326"/>
    </cofactor>
</comment>
<dbReference type="InterPro" id="IPR015421">
    <property type="entry name" value="PyrdxlP-dep_Trfase_major"/>
</dbReference>
<evidence type="ECO:0000256" key="1">
    <source>
        <dbReference type="ARBA" id="ARBA00001933"/>
    </source>
</evidence>
<evidence type="ECO:0000313" key="8">
    <source>
        <dbReference type="Proteomes" id="UP001140258"/>
    </source>
</evidence>
<dbReference type="RefSeq" id="WP_259050485.1">
    <property type="nucleotide sequence ID" value="NZ_JANUCQ010000001.1"/>
</dbReference>
<dbReference type="NCBIfam" id="TIGR03812">
    <property type="entry name" value="tyr_de_CO2_Arch"/>
    <property type="match status" value="1"/>
</dbReference>
<keyword evidence="4 6" id="KW-0456">Lyase</keyword>
<gene>
    <name evidence="6" type="primary">mfnA</name>
    <name evidence="7" type="ORF">M2325_000037</name>
</gene>
<comment type="caution">
    <text evidence="7">The sequence shown here is derived from an EMBL/GenBank/DDBJ whole genome shotgun (WGS) entry which is preliminary data.</text>
</comment>
<dbReference type="EC" id="4.1.1.25" evidence="6"/>
<accession>A0ABT2ETS7</accession>
<comment type="similarity">
    <text evidence="6">Belongs to the group II decarboxylase family. MfnA subfamily.</text>
</comment>
<evidence type="ECO:0000256" key="2">
    <source>
        <dbReference type="ARBA" id="ARBA00022793"/>
    </source>
</evidence>
<dbReference type="GO" id="GO:0004068">
    <property type="term" value="F:aspartate 1-decarboxylase activity"/>
    <property type="evidence" value="ECO:0007669"/>
    <property type="project" value="UniProtKB-EC"/>
</dbReference>
<name>A0ABT2ETS7_METVO</name>
<comment type="pathway">
    <text evidence="6">Cofactor biosynthesis; coenzyme A biosynthesis.</text>
</comment>